<keyword evidence="3" id="KW-0732">Signal</keyword>
<evidence type="ECO:0000313" key="5">
    <source>
        <dbReference type="EMBL" id="ORX82458.1"/>
    </source>
</evidence>
<feature type="domain" description="Chitin-binding type-1" evidence="4">
    <location>
        <begin position="68"/>
        <end position="110"/>
    </location>
</feature>
<dbReference type="GO" id="GO:0008061">
    <property type="term" value="F:chitin binding"/>
    <property type="evidence" value="ECO:0007669"/>
    <property type="project" value="UniProtKB-UniRule"/>
</dbReference>
<dbReference type="InterPro" id="IPR001002">
    <property type="entry name" value="Chitin-bd_1"/>
</dbReference>
<accession>A0A1Y1X9P6</accession>
<dbReference type="SUPFAM" id="SSF57016">
    <property type="entry name" value="Plant lectins/antimicrobial peptides"/>
    <property type="match status" value="1"/>
</dbReference>
<dbReference type="InterPro" id="IPR036861">
    <property type="entry name" value="Endochitinase-like_sf"/>
</dbReference>
<dbReference type="PROSITE" id="PS50941">
    <property type="entry name" value="CHIT_BIND_I_2"/>
    <property type="match status" value="1"/>
</dbReference>
<dbReference type="AlphaFoldDB" id="A0A1Y1X9P6"/>
<reference evidence="5 6" key="2">
    <citation type="submission" date="2016-08" db="EMBL/GenBank/DDBJ databases">
        <title>Pervasive Adenine N6-methylation of Active Genes in Fungi.</title>
        <authorList>
            <consortium name="DOE Joint Genome Institute"/>
            <person name="Mondo S.J."/>
            <person name="Dannebaum R.O."/>
            <person name="Kuo R.C."/>
            <person name="Labutti K."/>
            <person name="Haridas S."/>
            <person name="Kuo A."/>
            <person name="Salamov A."/>
            <person name="Ahrendt S.R."/>
            <person name="Lipzen A."/>
            <person name="Sullivan W."/>
            <person name="Andreopoulos W.B."/>
            <person name="Clum A."/>
            <person name="Lindquist E."/>
            <person name="Daum C."/>
            <person name="Ramamoorthy G.K."/>
            <person name="Gryganskyi A."/>
            <person name="Culley D."/>
            <person name="Magnuson J.K."/>
            <person name="James T.Y."/>
            <person name="O'Malley M.A."/>
            <person name="Stajich J.E."/>
            <person name="Spatafora J.W."/>
            <person name="Visel A."/>
            <person name="Grigoriev I.V."/>
        </authorList>
    </citation>
    <scope>NUCLEOTIDE SEQUENCE [LARGE SCALE GENOMIC DNA]</scope>
    <source>
        <strain evidence="5 6">S4</strain>
    </source>
</reference>
<feature type="signal peptide" evidence="3">
    <location>
        <begin position="1"/>
        <end position="22"/>
    </location>
</feature>
<keyword evidence="6" id="KW-1185">Reference proteome</keyword>
<evidence type="ECO:0000256" key="1">
    <source>
        <dbReference type="ARBA" id="ARBA00022669"/>
    </source>
</evidence>
<evidence type="ECO:0000313" key="6">
    <source>
        <dbReference type="Proteomes" id="UP000193944"/>
    </source>
</evidence>
<dbReference type="Gene3D" id="3.30.60.10">
    <property type="entry name" value="Endochitinase-like"/>
    <property type="match status" value="1"/>
</dbReference>
<gene>
    <name evidence="5" type="ORF">BCR32DRAFT_278844</name>
</gene>
<feature type="disulfide bond" evidence="2">
    <location>
        <begin position="83"/>
        <end position="97"/>
    </location>
</feature>
<comment type="caution">
    <text evidence="2">Lacks conserved residue(s) required for the propagation of feature annotation.</text>
</comment>
<organism evidence="5 6">
    <name type="scientific">Anaeromyces robustus</name>
    <dbReference type="NCBI Taxonomy" id="1754192"/>
    <lineage>
        <taxon>Eukaryota</taxon>
        <taxon>Fungi</taxon>
        <taxon>Fungi incertae sedis</taxon>
        <taxon>Chytridiomycota</taxon>
        <taxon>Chytridiomycota incertae sedis</taxon>
        <taxon>Neocallimastigomycetes</taxon>
        <taxon>Neocallimastigales</taxon>
        <taxon>Neocallimastigaceae</taxon>
        <taxon>Anaeromyces</taxon>
    </lineage>
</organism>
<dbReference type="OrthoDB" id="1193027at2759"/>
<name>A0A1Y1X9P6_9FUNG</name>
<feature type="disulfide bond" evidence="2">
    <location>
        <begin position="78"/>
        <end position="90"/>
    </location>
</feature>
<sequence length="121" mass="13747">MKSFKLLLPVIAFLSFTSVVKSYEIECTQYYEVKENEDYINTAGKNRYPLSLLTYLNPDVDFSNVVADGKCGKGKGTCPYYECCSKDGTCGKKRYHCGEGCDPYFGMCDNGTWYEDVKEKK</sequence>
<evidence type="ECO:0000256" key="2">
    <source>
        <dbReference type="PROSITE-ProRule" id="PRU00261"/>
    </source>
</evidence>
<evidence type="ECO:0000256" key="3">
    <source>
        <dbReference type="SAM" id="SignalP"/>
    </source>
</evidence>
<dbReference type="EMBL" id="MCFG01000094">
    <property type="protein sequence ID" value="ORX82458.1"/>
    <property type="molecule type" value="Genomic_DNA"/>
</dbReference>
<feature type="chain" id="PRO_5011010497" description="Chitin-binding type-1 domain-containing protein" evidence="3">
    <location>
        <begin position="23"/>
        <end position="121"/>
    </location>
</feature>
<proteinExistence type="predicted"/>
<reference evidence="5 6" key="1">
    <citation type="submission" date="2016-08" db="EMBL/GenBank/DDBJ databases">
        <title>A Parts List for Fungal Cellulosomes Revealed by Comparative Genomics.</title>
        <authorList>
            <consortium name="DOE Joint Genome Institute"/>
            <person name="Haitjema C.H."/>
            <person name="Gilmore S.P."/>
            <person name="Henske J.K."/>
            <person name="Solomon K.V."/>
            <person name="De Groot R."/>
            <person name="Kuo A."/>
            <person name="Mondo S.J."/>
            <person name="Salamov A.A."/>
            <person name="Labutti K."/>
            <person name="Zhao Z."/>
            <person name="Chiniquy J."/>
            <person name="Barry K."/>
            <person name="Brewer H.M."/>
            <person name="Purvine S.O."/>
            <person name="Wright A.T."/>
            <person name="Boxma B."/>
            <person name="Van Alen T."/>
            <person name="Hackstein J.H."/>
            <person name="Baker S.E."/>
            <person name="Grigoriev I.V."/>
            <person name="O'Malley M.A."/>
        </authorList>
    </citation>
    <scope>NUCLEOTIDE SEQUENCE [LARGE SCALE GENOMIC DNA]</scope>
    <source>
        <strain evidence="5 6">S4</strain>
    </source>
</reference>
<protein>
    <recommendedName>
        <fullName evidence="4">Chitin-binding type-1 domain-containing protein</fullName>
    </recommendedName>
</protein>
<keyword evidence="1 2" id="KW-0147">Chitin-binding</keyword>
<evidence type="ECO:0000259" key="4">
    <source>
        <dbReference type="PROSITE" id="PS50941"/>
    </source>
</evidence>
<keyword evidence="2" id="KW-1015">Disulfide bond</keyword>
<comment type="caution">
    <text evidence="5">The sequence shown here is derived from an EMBL/GenBank/DDBJ whole genome shotgun (WGS) entry which is preliminary data.</text>
</comment>
<dbReference type="STRING" id="1754192.A0A1Y1X9P6"/>
<dbReference type="Proteomes" id="UP000193944">
    <property type="component" value="Unassembled WGS sequence"/>
</dbReference>